<dbReference type="InterPro" id="IPR003661">
    <property type="entry name" value="HisK_dim/P_dom"/>
</dbReference>
<feature type="domain" description="PAC" evidence="10">
    <location>
        <begin position="415"/>
        <end position="467"/>
    </location>
</feature>
<dbReference type="EMBL" id="CZDF01000132">
    <property type="protein sequence ID" value="CUR31615.1"/>
    <property type="molecule type" value="Genomic_DNA"/>
</dbReference>
<dbReference type="SUPFAM" id="SSF47384">
    <property type="entry name" value="Homodimeric domain of signal transducing histidine kinase"/>
    <property type="match status" value="1"/>
</dbReference>
<dbReference type="InterPro" id="IPR052162">
    <property type="entry name" value="Sensor_kinase/Photoreceptor"/>
</dbReference>
<dbReference type="STRING" id="671072.PL9214291206"/>
<dbReference type="InterPro" id="IPR013655">
    <property type="entry name" value="PAS_fold_3"/>
</dbReference>
<name>A0A1J1LGB5_9CYAN</name>
<keyword evidence="3" id="KW-0597">Phosphoprotein</keyword>
<dbReference type="InterPro" id="IPR004358">
    <property type="entry name" value="Sig_transdc_His_kin-like_C"/>
</dbReference>
<dbReference type="InterPro" id="IPR000014">
    <property type="entry name" value="PAS"/>
</dbReference>
<dbReference type="SMART" id="SM00387">
    <property type="entry name" value="HATPase_c"/>
    <property type="match status" value="1"/>
</dbReference>
<dbReference type="SMART" id="SM00091">
    <property type="entry name" value="PAS"/>
    <property type="match status" value="3"/>
</dbReference>
<evidence type="ECO:0000256" key="6">
    <source>
        <dbReference type="ARBA" id="ARBA00023012"/>
    </source>
</evidence>
<dbReference type="PANTHER" id="PTHR43304">
    <property type="entry name" value="PHYTOCHROME-LIKE PROTEIN CPH1"/>
    <property type="match status" value="1"/>
</dbReference>
<dbReference type="SUPFAM" id="SSF55785">
    <property type="entry name" value="PYP-like sensor domain (PAS domain)"/>
    <property type="match status" value="3"/>
</dbReference>
<keyword evidence="4" id="KW-0808">Transferase</keyword>
<evidence type="ECO:0000313" key="12">
    <source>
        <dbReference type="Proteomes" id="UP000184315"/>
    </source>
</evidence>
<dbReference type="NCBIfam" id="TIGR00229">
    <property type="entry name" value="sensory_box"/>
    <property type="match status" value="3"/>
</dbReference>
<sequence length="929" mass="105481">MFEFFKAFFENTIILEGFAPLCYPNAISNIPLQSSILGTEGLMIIAQYALAGWLIYRQLRGSELQTSPTVESTSWVRRVLTRFSFKPSTAQPQLSLGTLLILGLIANGTLHLIYLLREFYPTHNALAISQAVFTVLFLGSVGRLILLLTQSATGIFPPTPSVEFFNSCESCHHQIISSQSSSKLDKLRANFSYLFRLDTTFPIKLNLQEPLEEVLKLTKFSIDKAADAIFWVGEDGQILYVNDAACRSLGYAPEELLKLTIHNINPDFPESSWSLHWKILRRCGSLNIEARHRTKHNRVFPVEITISHLNFNGKEYQCAFARDISDRKQIERTLRERQGEFRSLVSNIPGAVYRGILEEDRMMVFLSQGIETITGYPPSDFIQNRVRSFNSIIHADDVDKVKRKIRVSLESRQPYILEYRLIGVDGTIRWVYEKGQVIVTDEESTCWLNGAIFDITEKRQASEALKASEERLKLALAGTDQGLWDWNLVSGEVYFSPQWSSMLGYDSNKIQGKARSWLKLVHPDDRESVIAVLKQHLAGETPFCEMEHRMLSHAGEWKWILNHGKVVVHDEQQQPIRMTGTVKDISDRKKTEEALRQSEARERAKAQQLELTLRELGQAQAQLIQTEKLSSLGQLVAGIAHEINNPITFIYGNITYASQYIQDLLELIALYQQYYPQPDAEILQHQETIELNFILDDLPKILSSMEVGANRIREIVLSLRNFSRLDEADMKPVNIHDGLENTLLILQHRLRPQAGSPREKRNPSIQVIKEYGNLPKTECYPGQLNQVFMNVLSNAIDALLEGESKFIHPPQCLNSPAVGWQISSTTPTIRIHTELNDMNRVVIRITDNGAGMTDRVKHRLFEPFFTTKPVGKGTGLGLAISYQIIAKHQGKLTCYSELGKGTEFVIELPLKQEFRQNPTLLLEVQSSTA</sequence>
<protein>
    <recommendedName>
        <fullName evidence="2">histidine kinase</fullName>
        <ecNumber evidence="2">2.7.13.3</ecNumber>
    </recommendedName>
</protein>
<dbReference type="CDD" id="cd00082">
    <property type="entry name" value="HisKA"/>
    <property type="match status" value="1"/>
</dbReference>
<dbReference type="InterPro" id="IPR000700">
    <property type="entry name" value="PAS-assoc_C"/>
</dbReference>
<evidence type="ECO:0000256" key="1">
    <source>
        <dbReference type="ARBA" id="ARBA00000085"/>
    </source>
</evidence>
<dbReference type="InterPro" id="IPR036890">
    <property type="entry name" value="HATPase_C_sf"/>
</dbReference>
<dbReference type="Gene3D" id="1.10.287.130">
    <property type="match status" value="1"/>
</dbReference>
<keyword evidence="12" id="KW-1185">Reference proteome</keyword>
<keyword evidence="7" id="KW-0472">Membrane</keyword>
<evidence type="ECO:0000256" key="7">
    <source>
        <dbReference type="SAM" id="Phobius"/>
    </source>
</evidence>
<dbReference type="InterPro" id="IPR003594">
    <property type="entry name" value="HATPase_dom"/>
</dbReference>
<dbReference type="Gene3D" id="3.30.450.20">
    <property type="entry name" value="PAS domain"/>
    <property type="match status" value="3"/>
</dbReference>
<evidence type="ECO:0000259" key="8">
    <source>
        <dbReference type="PROSITE" id="PS50109"/>
    </source>
</evidence>
<dbReference type="CDD" id="cd00130">
    <property type="entry name" value="PAS"/>
    <property type="match status" value="3"/>
</dbReference>
<gene>
    <name evidence="11" type="ORF">PL9214291206</name>
</gene>
<dbReference type="Gene3D" id="3.30.565.10">
    <property type="entry name" value="Histidine kinase-like ATPase, C-terminal domain"/>
    <property type="match status" value="1"/>
</dbReference>
<comment type="catalytic activity">
    <reaction evidence="1">
        <text>ATP + protein L-histidine = ADP + protein N-phospho-L-histidine.</text>
        <dbReference type="EC" id="2.7.13.3"/>
    </reaction>
</comment>
<accession>A0A1J1LGB5</accession>
<dbReference type="InterPro" id="IPR001610">
    <property type="entry name" value="PAC"/>
</dbReference>
<evidence type="ECO:0000259" key="9">
    <source>
        <dbReference type="PROSITE" id="PS50112"/>
    </source>
</evidence>
<organism evidence="11 12">
    <name type="scientific">Planktothrix tepida PCC 9214</name>
    <dbReference type="NCBI Taxonomy" id="671072"/>
    <lineage>
        <taxon>Bacteria</taxon>
        <taxon>Bacillati</taxon>
        <taxon>Cyanobacteriota</taxon>
        <taxon>Cyanophyceae</taxon>
        <taxon>Oscillatoriophycideae</taxon>
        <taxon>Oscillatoriales</taxon>
        <taxon>Microcoleaceae</taxon>
        <taxon>Planktothrix</taxon>
    </lineage>
</organism>
<keyword evidence="7" id="KW-0812">Transmembrane</keyword>
<dbReference type="InterPro" id="IPR035965">
    <property type="entry name" value="PAS-like_dom_sf"/>
</dbReference>
<dbReference type="InterPro" id="IPR036097">
    <property type="entry name" value="HisK_dim/P_sf"/>
</dbReference>
<reference evidence="12" key="1">
    <citation type="submission" date="2015-10" db="EMBL/GenBank/DDBJ databases">
        <authorList>
            <person name="Regsiter A."/>
            <person name="william w."/>
        </authorList>
    </citation>
    <scope>NUCLEOTIDE SEQUENCE [LARGE SCALE GENOMIC DNA]</scope>
</reference>
<dbReference type="PRINTS" id="PR00344">
    <property type="entry name" value="BCTRLSENSOR"/>
</dbReference>
<dbReference type="Proteomes" id="UP000184315">
    <property type="component" value="Unassembled WGS sequence"/>
</dbReference>
<dbReference type="Pfam" id="PF02518">
    <property type="entry name" value="HATPase_c"/>
    <property type="match status" value="1"/>
</dbReference>
<dbReference type="SMART" id="SM00086">
    <property type="entry name" value="PAC"/>
    <property type="match status" value="3"/>
</dbReference>
<evidence type="ECO:0000256" key="2">
    <source>
        <dbReference type="ARBA" id="ARBA00012438"/>
    </source>
</evidence>
<dbReference type="Pfam" id="PF13426">
    <property type="entry name" value="PAS_9"/>
    <property type="match status" value="1"/>
</dbReference>
<feature type="domain" description="PAC" evidence="10">
    <location>
        <begin position="544"/>
        <end position="597"/>
    </location>
</feature>
<dbReference type="InterPro" id="IPR005467">
    <property type="entry name" value="His_kinase_dom"/>
</dbReference>
<feature type="domain" description="PAS" evidence="9">
    <location>
        <begin position="222"/>
        <end position="257"/>
    </location>
</feature>
<keyword evidence="7" id="KW-1133">Transmembrane helix</keyword>
<keyword evidence="5 11" id="KW-0418">Kinase</keyword>
<evidence type="ECO:0000256" key="3">
    <source>
        <dbReference type="ARBA" id="ARBA00022553"/>
    </source>
</evidence>
<feature type="domain" description="PAS" evidence="9">
    <location>
        <begin position="468"/>
        <end position="540"/>
    </location>
</feature>
<evidence type="ECO:0000259" key="10">
    <source>
        <dbReference type="PROSITE" id="PS50113"/>
    </source>
</evidence>
<dbReference type="EC" id="2.7.13.3" evidence="2"/>
<feature type="transmembrane region" description="Helical" evidence="7">
    <location>
        <begin position="94"/>
        <end position="116"/>
    </location>
</feature>
<evidence type="ECO:0000256" key="5">
    <source>
        <dbReference type="ARBA" id="ARBA00022777"/>
    </source>
</evidence>
<evidence type="ECO:0000256" key="4">
    <source>
        <dbReference type="ARBA" id="ARBA00022679"/>
    </source>
</evidence>
<proteinExistence type="predicted"/>
<feature type="domain" description="PAS" evidence="9">
    <location>
        <begin position="356"/>
        <end position="412"/>
    </location>
</feature>
<keyword evidence="6" id="KW-0902">Two-component regulatory system</keyword>
<evidence type="ECO:0000313" key="11">
    <source>
        <dbReference type="EMBL" id="CUR31615.1"/>
    </source>
</evidence>
<dbReference type="AlphaFoldDB" id="A0A1J1LGB5"/>
<dbReference type="PANTHER" id="PTHR43304:SF1">
    <property type="entry name" value="PAC DOMAIN-CONTAINING PROTEIN"/>
    <property type="match status" value="1"/>
</dbReference>
<dbReference type="SUPFAM" id="SSF55874">
    <property type="entry name" value="ATPase domain of HSP90 chaperone/DNA topoisomerase II/histidine kinase"/>
    <property type="match status" value="1"/>
</dbReference>
<feature type="domain" description="Histidine kinase" evidence="8">
    <location>
        <begin position="638"/>
        <end position="912"/>
    </location>
</feature>
<dbReference type="Pfam" id="PF08447">
    <property type="entry name" value="PAS_3"/>
    <property type="match status" value="2"/>
</dbReference>
<dbReference type="GO" id="GO:0000155">
    <property type="term" value="F:phosphorelay sensor kinase activity"/>
    <property type="evidence" value="ECO:0007669"/>
    <property type="project" value="InterPro"/>
</dbReference>
<dbReference type="PROSITE" id="PS50112">
    <property type="entry name" value="PAS"/>
    <property type="match status" value="3"/>
</dbReference>
<dbReference type="PROSITE" id="PS50113">
    <property type="entry name" value="PAC"/>
    <property type="match status" value="2"/>
</dbReference>
<dbReference type="PROSITE" id="PS50109">
    <property type="entry name" value="HIS_KIN"/>
    <property type="match status" value="1"/>
</dbReference>
<feature type="transmembrane region" description="Helical" evidence="7">
    <location>
        <begin position="128"/>
        <end position="148"/>
    </location>
</feature>